<comment type="caution">
    <text evidence="2">The sequence shown here is derived from an EMBL/GenBank/DDBJ whole genome shotgun (WGS) entry which is preliminary data.</text>
</comment>
<feature type="non-terminal residue" evidence="2">
    <location>
        <position position="217"/>
    </location>
</feature>
<name>A0A5A7QWG3_STRAF</name>
<dbReference type="Proteomes" id="UP000325081">
    <property type="component" value="Unassembled WGS sequence"/>
</dbReference>
<proteinExistence type="predicted"/>
<feature type="region of interest" description="Disordered" evidence="1">
    <location>
        <begin position="1"/>
        <end position="50"/>
    </location>
</feature>
<evidence type="ECO:0000256" key="1">
    <source>
        <dbReference type="SAM" id="MobiDB-lite"/>
    </source>
</evidence>
<reference evidence="3" key="1">
    <citation type="journal article" date="2019" name="Curr. Biol.">
        <title>Genome Sequence of Striga asiatica Provides Insight into the Evolution of Plant Parasitism.</title>
        <authorList>
            <person name="Yoshida S."/>
            <person name="Kim S."/>
            <person name="Wafula E.K."/>
            <person name="Tanskanen J."/>
            <person name="Kim Y.M."/>
            <person name="Honaas L."/>
            <person name="Yang Z."/>
            <person name="Spallek T."/>
            <person name="Conn C.E."/>
            <person name="Ichihashi Y."/>
            <person name="Cheong K."/>
            <person name="Cui S."/>
            <person name="Der J.P."/>
            <person name="Gundlach H."/>
            <person name="Jiao Y."/>
            <person name="Hori C."/>
            <person name="Ishida J.K."/>
            <person name="Kasahara H."/>
            <person name="Kiba T."/>
            <person name="Kim M.S."/>
            <person name="Koo N."/>
            <person name="Laohavisit A."/>
            <person name="Lee Y.H."/>
            <person name="Lumba S."/>
            <person name="McCourt P."/>
            <person name="Mortimer J.C."/>
            <person name="Mutuku J.M."/>
            <person name="Nomura T."/>
            <person name="Sasaki-Sekimoto Y."/>
            <person name="Seto Y."/>
            <person name="Wang Y."/>
            <person name="Wakatake T."/>
            <person name="Sakakibara H."/>
            <person name="Demura T."/>
            <person name="Yamaguchi S."/>
            <person name="Yoneyama K."/>
            <person name="Manabe R.I."/>
            <person name="Nelson D.C."/>
            <person name="Schulman A.H."/>
            <person name="Timko M.P."/>
            <person name="dePamphilis C.W."/>
            <person name="Choi D."/>
            <person name="Shirasu K."/>
        </authorList>
    </citation>
    <scope>NUCLEOTIDE SEQUENCE [LARGE SCALE GENOMIC DNA]</scope>
    <source>
        <strain evidence="3">cv. UVA1</strain>
    </source>
</reference>
<keyword evidence="2" id="KW-0240">DNA-directed RNA polymerase</keyword>
<organism evidence="2 3">
    <name type="scientific">Striga asiatica</name>
    <name type="common">Asiatic witchweed</name>
    <name type="synonym">Buchnera asiatica</name>
    <dbReference type="NCBI Taxonomy" id="4170"/>
    <lineage>
        <taxon>Eukaryota</taxon>
        <taxon>Viridiplantae</taxon>
        <taxon>Streptophyta</taxon>
        <taxon>Embryophyta</taxon>
        <taxon>Tracheophyta</taxon>
        <taxon>Spermatophyta</taxon>
        <taxon>Magnoliopsida</taxon>
        <taxon>eudicotyledons</taxon>
        <taxon>Gunneridae</taxon>
        <taxon>Pentapetalae</taxon>
        <taxon>asterids</taxon>
        <taxon>lamiids</taxon>
        <taxon>Lamiales</taxon>
        <taxon>Orobanchaceae</taxon>
        <taxon>Buchnereae</taxon>
        <taxon>Striga</taxon>
    </lineage>
</organism>
<gene>
    <name evidence="2" type="ORF">STAS_25904</name>
</gene>
<dbReference type="GO" id="GO:0000428">
    <property type="term" value="C:DNA-directed RNA polymerase complex"/>
    <property type="evidence" value="ECO:0007669"/>
    <property type="project" value="UniProtKB-KW"/>
</dbReference>
<accession>A0A5A7QWG3</accession>
<feature type="non-terminal residue" evidence="2">
    <location>
        <position position="1"/>
    </location>
</feature>
<protein>
    <submittedName>
        <fullName evidence="2">DNA-directed RNA polymerase subunit omega</fullName>
    </submittedName>
</protein>
<dbReference type="AlphaFoldDB" id="A0A5A7QWG3"/>
<evidence type="ECO:0000313" key="2">
    <source>
        <dbReference type="EMBL" id="GER48727.1"/>
    </source>
</evidence>
<keyword evidence="3" id="KW-1185">Reference proteome</keyword>
<sequence>YSTSQNRARAVFASRPSPPTHPVTCGPHASRSQRTSTPAQWPPSMKTGSKPRARLHARKLLSQLAPGVAAPGCLDEGGRPRAPLLRVEAEGLLHLAAVDPPELAGDELELVRYQSKGLHLCQGLDCAGGGREIGGGLGVEGPREELLPTEVPFLENPAVEEARPAAVRGHALQTPADYELHLVDWITLSKDVCVFRVQAGLQPLADRVQQPVVHVAE</sequence>
<keyword evidence="2" id="KW-0804">Transcription</keyword>
<dbReference type="EMBL" id="BKCP01008292">
    <property type="protein sequence ID" value="GER48727.1"/>
    <property type="molecule type" value="Genomic_DNA"/>
</dbReference>
<evidence type="ECO:0000313" key="3">
    <source>
        <dbReference type="Proteomes" id="UP000325081"/>
    </source>
</evidence>
<feature type="compositionally biased region" description="Polar residues" evidence="1">
    <location>
        <begin position="30"/>
        <end position="39"/>
    </location>
</feature>